<dbReference type="Gene3D" id="2.40.440.10">
    <property type="entry name" value="L,D-transpeptidase catalytic domain-like"/>
    <property type="match status" value="1"/>
</dbReference>
<feature type="active site" description="Nucleophile" evidence="6">
    <location>
        <position position="180"/>
    </location>
</feature>
<accession>A0A2H0YUC0</accession>
<evidence type="ECO:0000256" key="6">
    <source>
        <dbReference type="PROSITE-ProRule" id="PRU01373"/>
    </source>
</evidence>
<reference evidence="8 9" key="1">
    <citation type="submission" date="2017-09" db="EMBL/GenBank/DDBJ databases">
        <title>Depth-based differentiation of microbial function through sediment-hosted aquifers and enrichment of novel symbionts in the deep terrestrial subsurface.</title>
        <authorList>
            <person name="Probst A.J."/>
            <person name="Ladd B."/>
            <person name="Jarett J.K."/>
            <person name="Geller-Mcgrath D.E."/>
            <person name="Sieber C.M."/>
            <person name="Emerson J.B."/>
            <person name="Anantharaman K."/>
            <person name="Thomas B.C."/>
            <person name="Malmstrom R."/>
            <person name="Stieglmeier M."/>
            <person name="Klingl A."/>
            <person name="Woyke T."/>
            <person name="Ryan C.M."/>
            <person name="Banfield J.F."/>
        </authorList>
    </citation>
    <scope>NUCLEOTIDE SEQUENCE [LARGE SCALE GENOMIC DNA]</scope>
    <source>
        <strain evidence="8">CG08_land_8_20_14_0_20_40_16</strain>
    </source>
</reference>
<evidence type="ECO:0000256" key="5">
    <source>
        <dbReference type="ARBA" id="ARBA00023316"/>
    </source>
</evidence>
<dbReference type="SUPFAM" id="SSF141523">
    <property type="entry name" value="L,D-transpeptidase catalytic domain-like"/>
    <property type="match status" value="1"/>
</dbReference>
<evidence type="ECO:0000256" key="4">
    <source>
        <dbReference type="ARBA" id="ARBA00022984"/>
    </source>
</evidence>
<dbReference type="GO" id="GO:0016740">
    <property type="term" value="F:transferase activity"/>
    <property type="evidence" value="ECO:0007669"/>
    <property type="project" value="UniProtKB-KW"/>
</dbReference>
<sequence length="204" mass="23386">MKRKSLLLLGVIFGLLCGSGLAQEIPEGFRLYKVKQGDVLGKIAPREQWDLIKRVNRIDEYHLIIGKKILVPTDWAKAKRFLPIPQFIEASQTTAKAVHIFLDRQYFGAYEKGNLAFWGPISSGMADYRTSKGSFKTLWKRRLYYSEKYEAEMPYAICYSNSGYFLHAQALPGRPSSHGCVRLLDEDAKKLFEWIKKGDVVMVE</sequence>
<organism evidence="8 9">
    <name type="scientific">Candidatus Kerfeldbacteria bacterium CG08_land_8_20_14_0_20_40_16</name>
    <dbReference type="NCBI Taxonomy" id="2014244"/>
    <lineage>
        <taxon>Bacteria</taxon>
        <taxon>Candidatus Kerfeldiibacteriota</taxon>
    </lineage>
</organism>
<feature type="domain" description="L,D-TPase catalytic" evidence="7">
    <location>
        <begin position="96"/>
        <end position="204"/>
    </location>
</feature>
<evidence type="ECO:0000313" key="8">
    <source>
        <dbReference type="EMBL" id="PIS42036.1"/>
    </source>
</evidence>
<dbReference type="CDD" id="cd16913">
    <property type="entry name" value="YkuD_like"/>
    <property type="match status" value="1"/>
</dbReference>
<dbReference type="Pfam" id="PF03734">
    <property type="entry name" value="YkuD"/>
    <property type="match status" value="1"/>
</dbReference>
<dbReference type="Pfam" id="PF01476">
    <property type="entry name" value="LysM"/>
    <property type="match status" value="1"/>
</dbReference>
<dbReference type="PANTHER" id="PTHR30582">
    <property type="entry name" value="L,D-TRANSPEPTIDASE"/>
    <property type="match status" value="1"/>
</dbReference>
<dbReference type="PANTHER" id="PTHR30582:SF2">
    <property type="entry name" value="L,D-TRANSPEPTIDASE YCIB-RELATED"/>
    <property type="match status" value="1"/>
</dbReference>
<dbReference type="InterPro" id="IPR038063">
    <property type="entry name" value="Transpep_catalytic_dom"/>
</dbReference>
<dbReference type="GO" id="GO:0018104">
    <property type="term" value="P:peptidoglycan-protein cross-linking"/>
    <property type="evidence" value="ECO:0007669"/>
    <property type="project" value="TreeGrafter"/>
</dbReference>
<keyword evidence="5 6" id="KW-0961">Cell wall biogenesis/degradation</keyword>
<dbReference type="GO" id="GO:0005576">
    <property type="term" value="C:extracellular region"/>
    <property type="evidence" value="ECO:0007669"/>
    <property type="project" value="TreeGrafter"/>
</dbReference>
<evidence type="ECO:0000256" key="1">
    <source>
        <dbReference type="ARBA" id="ARBA00004752"/>
    </source>
</evidence>
<evidence type="ECO:0000259" key="7">
    <source>
        <dbReference type="PROSITE" id="PS52029"/>
    </source>
</evidence>
<name>A0A2H0YUC0_9BACT</name>
<comment type="caution">
    <text evidence="8">The sequence shown here is derived from an EMBL/GenBank/DDBJ whole genome shotgun (WGS) entry which is preliminary data.</text>
</comment>
<dbReference type="InterPro" id="IPR050979">
    <property type="entry name" value="LD-transpeptidase"/>
</dbReference>
<feature type="active site" description="Proton donor/acceptor" evidence="6">
    <location>
        <position position="167"/>
    </location>
</feature>
<comment type="pathway">
    <text evidence="1 6">Cell wall biogenesis; peptidoglycan biosynthesis.</text>
</comment>
<keyword evidence="4 6" id="KW-0573">Peptidoglycan synthesis</keyword>
<dbReference type="GO" id="GO:0071555">
    <property type="term" value="P:cell wall organization"/>
    <property type="evidence" value="ECO:0007669"/>
    <property type="project" value="UniProtKB-UniRule"/>
</dbReference>
<dbReference type="UniPathway" id="UPA00219"/>
<evidence type="ECO:0000313" key="9">
    <source>
        <dbReference type="Proteomes" id="UP000231542"/>
    </source>
</evidence>
<dbReference type="InterPro" id="IPR036779">
    <property type="entry name" value="LysM_dom_sf"/>
</dbReference>
<gene>
    <name evidence="8" type="ORF">COT24_05590</name>
</gene>
<protein>
    <submittedName>
        <fullName evidence="8">L,D-transpeptidase</fullName>
    </submittedName>
</protein>
<dbReference type="InterPro" id="IPR018392">
    <property type="entry name" value="LysM"/>
</dbReference>
<keyword evidence="2" id="KW-0808">Transferase</keyword>
<dbReference type="Proteomes" id="UP000231542">
    <property type="component" value="Unassembled WGS sequence"/>
</dbReference>
<evidence type="ECO:0000256" key="2">
    <source>
        <dbReference type="ARBA" id="ARBA00022679"/>
    </source>
</evidence>
<dbReference type="GO" id="GO:0008360">
    <property type="term" value="P:regulation of cell shape"/>
    <property type="evidence" value="ECO:0007669"/>
    <property type="project" value="UniProtKB-UniRule"/>
</dbReference>
<dbReference type="PROSITE" id="PS52029">
    <property type="entry name" value="LD_TPASE"/>
    <property type="match status" value="1"/>
</dbReference>
<dbReference type="EMBL" id="PEXU01000061">
    <property type="protein sequence ID" value="PIS42036.1"/>
    <property type="molecule type" value="Genomic_DNA"/>
</dbReference>
<dbReference type="AlphaFoldDB" id="A0A2H0YUC0"/>
<keyword evidence="3 6" id="KW-0133">Cell shape</keyword>
<evidence type="ECO:0000256" key="3">
    <source>
        <dbReference type="ARBA" id="ARBA00022960"/>
    </source>
</evidence>
<dbReference type="GO" id="GO:0071972">
    <property type="term" value="F:peptidoglycan L,D-transpeptidase activity"/>
    <property type="evidence" value="ECO:0007669"/>
    <property type="project" value="TreeGrafter"/>
</dbReference>
<dbReference type="SUPFAM" id="SSF54106">
    <property type="entry name" value="LysM domain"/>
    <property type="match status" value="1"/>
</dbReference>
<proteinExistence type="predicted"/>
<dbReference type="InterPro" id="IPR005490">
    <property type="entry name" value="LD_TPept_cat_dom"/>
</dbReference>